<dbReference type="PANTHER" id="PTHR47234:SF3">
    <property type="entry name" value="SECRETIN_TONB SHORT N-TERMINAL DOMAIN-CONTAINING PROTEIN"/>
    <property type="match status" value="1"/>
</dbReference>
<evidence type="ECO:0000313" key="14">
    <source>
        <dbReference type="Proteomes" id="UP001165565"/>
    </source>
</evidence>
<dbReference type="RefSeq" id="WP_265268564.1">
    <property type="nucleotide sequence ID" value="NZ_JANFAV010000004.1"/>
</dbReference>
<dbReference type="PANTHER" id="PTHR47234">
    <property type="match status" value="1"/>
</dbReference>
<dbReference type="SUPFAM" id="SSF56935">
    <property type="entry name" value="Porins"/>
    <property type="match status" value="1"/>
</dbReference>
<dbReference type="InterPro" id="IPR037066">
    <property type="entry name" value="Plug_dom_sf"/>
</dbReference>
<comment type="caution">
    <text evidence="13">The sequence shown here is derived from an EMBL/GenBank/DDBJ whole genome shotgun (WGS) entry which is preliminary data.</text>
</comment>
<evidence type="ECO:0000256" key="7">
    <source>
        <dbReference type="ARBA" id="ARBA00023237"/>
    </source>
</evidence>
<keyword evidence="4 8" id="KW-0812">Transmembrane</keyword>
<evidence type="ECO:0000256" key="3">
    <source>
        <dbReference type="ARBA" id="ARBA00022452"/>
    </source>
</evidence>
<evidence type="ECO:0000313" key="13">
    <source>
        <dbReference type="EMBL" id="MCW6534730.1"/>
    </source>
</evidence>
<dbReference type="Proteomes" id="UP001165565">
    <property type="component" value="Unassembled WGS sequence"/>
</dbReference>
<evidence type="ECO:0000256" key="1">
    <source>
        <dbReference type="ARBA" id="ARBA00004571"/>
    </source>
</evidence>
<gene>
    <name evidence="13" type="ORF">NEE01_08020</name>
</gene>
<accession>A0AA41Z729</accession>
<protein>
    <submittedName>
        <fullName evidence="13">TonB-dependent receptor</fullName>
    </submittedName>
</protein>
<feature type="domain" description="TonB-dependent receptor-like beta-barrel" evidence="11">
    <location>
        <begin position="414"/>
        <end position="874"/>
    </location>
</feature>
<evidence type="ECO:0000256" key="2">
    <source>
        <dbReference type="ARBA" id="ARBA00022448"/>
    </source>
</evidence>
<evidence type="ECO:0000256" key="4">
    <source>
        <dbReference type="ARBA" id="ARBA00022692"/>
    </source>
</evidence>
<evidence type="ECO:0000256" key="8">
    <source>
        <dbReference type="PROSITE-ProRule" id="PRU01360"/>
    </source>
</evidence>
<evidence type="ECO:0000256" key="9">
    <source>
        <dbReference type="RuleBase" id="RU003357"/>
    </source>
</evidence>
<dbReference type="InterPro" id="IPR012910">
    <property type="entry name" value="Plug_dom"/>
</dbReference>
<dbReference type="GO" id="GO:0009279">
    <property type="term" value="C:cell outer membrane"/>
    <property type="evidence" value="ECO:0007669"/>
    <property type="project" value="UniProtKB-SubCell"/>
</dbReference>
<keyword evidence="14" id="KW-1185">Reference proteome</keyword>
<keyword evidence="2 8" id="KW-0813">Transport</keyword>
<evidence type="ECO:0000259" key="12">
    <source>
        <dbReference type="Pfam" id="PF07715"/>
    </source>
</evidence>
<keyword evidence="10" id="KW-0732">Signal</keyword>
<feature type="signal peptide" evidence="10">
    <location>
        <begin position="1"/>
        <end position="25"/>
    </location>
</feature>
<dbReference type="InterPro" id="IPR039426">
    <property type="entry name" value="TonB-dep_rcpt-like"/>
</dbReference>
<dbReference type="InterPro" id="IPR000531">
    <property type="entry name" value="Beta-barrel_TonB"/>
</dbReference>
<dbReference type="Gene3D" id="2.40.170.20">
    <property type="entry name" value="TonB-dependent receptor, beta-barrel domain"/>
    <property type="match status" value="1"/>
</dbReference>
<keyword evidence="7 8" id="KW-0998">Cell outer membrane</keyword>
<dbReference type="Pfam" id="PF00593">
    <property type="entry name" value="TonB_dep_Rec_b-barrel"/>
    <property type="match status" value="1"/>
</dbReference>
<keyword evidence="6 8" id="KW-0472">Membrane</keyword>
<keyword evidence="13" id="KW-0675">Receptor</keyword>
<proteinExistence type="inferred from homology"/>
<keyword evidence="5 9" id="KW-0798">TonB box</keyword>
<reference evidence="13" key="1">
    <citation type="submission" date="2022-06" db="EMBL/GenBank/DDBJ databases">
        <title>Sphingomonas sp. nov. isolated from rhizosphere soil of tomato.</title>
        <authorList>
            <person name="Dong H."/>
            <person name="Gao R."/>
        </authorList>
    </citation>
    <scope>NUCLEOTIDE SEQUENCE</scope>
    <source>
        <strain evidence="13">MMSM24</strain>
    </source>
</reference>
<keyword evidence="3 8" id="KW-1134">Transmembrane beta strand</keyword>
<dbReference type="InterPro" id="IPR036942">
    <property type="entry name" value="Beta-barrel_TonB_sf"/>
</dbReference>
<dbReference type="PROSITE" id="PS52016">
    <property type="entry name" value="TONB_DEPENDENT_REC_3"/>
    <property type="match status" value="1"/>
</dbReference>
<evidence type="ECO:0000256" key="6">
    <source>
        <dbReference type="ARBA" id="ARBA00023136"/>
    </source>
</evidence>
<comment type="similarity">
    <text evidence="8 9">Belongs to the TonB-dependent receptor family.</text>
</comment>
<evidence type="ECO:0000259" key="11">
    <source>
        <dbReference type="Pfam" id="PF00593"/>
    </source>
</evidence>
<evidence type="ECO:0000256" key="10">
    <source>
        <dbReference type="SAM" id="SignalP"/>
    </source>
</evidence>
<feature type="chain" id="PRO_5041278251" evidence="10">
    <location>
        <begin position="26"/>
        <end position="905"/>
    </location>
</feature>
<feature type="domain" description="TonB-dependent receptor plug" evidence="12">
    <location>
        <begin position="60"/>
        <end position="166"/>
    </location>
</feature>
<comment type="subcellular location">
    <subcellularLocation>
        <location evidence="1 8">Cell outer membrane</location>
        <topology evidence="1 8">Multi-pass membrane protein</topology>
    </subcellularLocation>
</comment>
<dbReference type="Gene3D" id="2.170.130.10">
    <property type="entry name" value="TonB-dependent receptor, plug domain"/>
    <property type="match status" value="1"/>
</dbReference>
<organism evidence="13 14">
    <name type="scientific">Sphingomonas lycopersici</name>
    <dbReference type="NCBI Taxonomy" id="2951807"/>
    <lineage>
        <taxon>Bacteria</taxon>
        <taxon>Pseudomonadati</taxon>
        <taxon>Pseudomonadota</taxon>
        <taxon>Alphaproteobacteria</taxon>
        <taxon>Sphingomonadales</taxon>
        <taxon>Sphingomonadaceae</taxon>
        <taxon>Sphingomonas</taxon>
    </lineage>
</organism>
<dbReference type="EMBL" id="JANFAV010000004">
    <property type="protein sequence ID" value="MCW6534730.1"/>
    <property type="molecule type" value="Genomic_DNA"/>
</dbReference>
<dbReference type="AlphaFoldDB" id="A0AA41Z729"/>
<dbReference type="Pfam" id="PF07715">
    <property type="entry name" value="Plug"/>
    <property type="match status" value="1"/>
</dbReference>
<evidence type="ECO:0000256" key="5">
    <source>
        <dbReference type="ARBA" id="ARBA00023077"/>
    </source>
</evidence>
<sequence>MTAKRTFWSAGTALAVVLGSTPALAQTAPGARDVAADRTASDSNQDVVVTGSRIQRLGFDAPTPTTVISETELRIGNRPSIAGVLNDMPQFRATLTPATTTGNTTSGTSTADLRGLGALRTLTLLDGHRFNGSADLNTVPQSLIKRVDVVTGGASAAWGSGAVAGVVNIILDDEMKGIRLGAQTGISTRGDGERYSFDGAWGTDFAGGRGHFMIGGDYTDDKGIFGRKSRPNLEAGVFQRADGQLIRAQDVNYTILNRGGSILSLTGAPRNLVFNPDGTVGPLPLGSQTAGQFTVGGNGQNIYDYVAVSSPYKRTNVFARATYDLTDSLKLWANGSFNRMTGDYGFFPETPLAVIMPDNAFLTPTARAQLAANGVTGPFLLGRVLDDVGPKKILNFKYSRRNLEGAIGLKGKIGDHWGYDVYYDHGESRIDQSLYNQRITSRFNNGVDSVLVNGKAVCRINADANPANDDPACVPINLLGNGNISPQALAYAFGGNHFIYTNKLDAAGASVHGQPFSTPAGPVDIAFGTDWRWEKMITNFVDPLSQANAFATLNSSATNGAFSVKEAFGEVNVPVINVPDTIKLEVNGAARYSDYSTSGGIWTWKTGGTARIASDLLLRAVYSRDIRSPSITEYFLSRATNIGNLQDPYQGAPQANVVIYSGGNPKLTPETSHTLTLGGSYSPRFFKGFSVSLDYYSIDIRNVITTVTAQDALTQCYNASPNDPTCGGIITRNPNGTIGSMLVLYRNLAAYKTRGLDIEASYRRPLGDGTVTMRAVANHIFDLNINGTDVAGIVGGDTAFSTPKWRLTGSVTYADDNFGVDLRARYVGGGIYSTVKGGNGQYILNNDVSSRTYVDLGLQFKVQQQFTWFVNINNMFDVDPPLTPYNNPNYDVIGRYFSTGVKLKF</sequence>
<name>A0AA41Z729_9SPHN</name>